<dbReference type="Proteomes" id="UP000317881">
    <property type="component" value="Unassembled WGS sequence"/>
</dbReference>
<gene>
    <name evidence="1" type="ORF">SSP24_07750</name>
</gene>
<protein>
    <submittedName>
        <fullName evidence="1">Uncharacterized protein</fullName>
    </submittedName>
</protein>
<sequence length="64" mass="6951">MLLASAVKAVVAPAIWRNLRRLTSGMSEGPLVLREFYRPGDDGMRAKGVFQEHQTSGKGLVAPL</sequence>
<name>A0A4Y3VBC6_9ACTN</name>
<comment type="caution">
    <text evidence="1">The sequence shown here is derived from an EMBL/GenBank/DDBJ whole genome shotgun (WGS) entry which is preliminary data.</text>
</comment>
<reference evidence="1 2" key="1">
    <citation type="submission" date="2019-06" db="EMBL/GenBank/DDBJ databases">
        <title>Whole genome shotgun sequence of Streptomyces spinoverrucosus NBRC 14228.</title>
        <authorList>
            <person name="Hosoyama A."/>
            <person name="Uohara A."/>
            <person name="Ohji S."/>
            <person name="Ichikawa N."/>
        </authorList>
    </citation>
    <scope>NUCLEOTIDE SEQUENCE [LARGE SCALE GENOMIC DNA]</scope>
    <source>
        <strain evidence="1 2">NBRC 14228</strain>
    </source>
</reference>
<dbReference type="EMBL" id="BJND01000005">
    <property type="protein sequence ID" value="GEC03120.1"/>
    <property type="molecule type" value="Genomic_DNA"/>
</dbReference>
<dbReference type="AlphaFoldDB" id="A0A4Y3VBC6"/>
<evidence type="ECO:0000313" key="1">
    <source>
        <dbReference type="EMBL" id="GEC03120.1"/>
    </source>
</evidence>
<evidence type="ECO:0000313" key="2">
    <source>
        <dbReference type="Proteomes" id="UP000317881"/>
    </source>
</evidence>
<proteinExistence type="predicted"/>
<organism evidence="1 2">
    <name type="scientific">Streptomyces spinoverrucosus</name>
    <dbReference type="NCBI Taxonomy" id="284043"/>
    <lineage>
        <taxon>Bacteria</taxon>
        <taxon>Bacillati</taxon>
        <taxon>Actinomycetota</taxon>
        <taxon>Actinomycetes</taxon>
        <taxon>Kitasatosporales</taxon>
        <taxon>Streptomycetaceae</taxon>
        <taxon>Streptomyces</taxon>
    </lineage>
</organism>
<accession>A0A4Y3VBC6</accession>
<keyword evidence="2" id="KW-1185">Reference proteome</keyword>